<evidence type="ECO:0000256" key="1">
    <source>
        <dbReference type="SAM" id="MobiDB-lite"/>
    </source>
</evidence>
<name>A0AAD7EUK7_9AGAR</name>
<feature type="compositionally biased region" description="Low complexity" evidence="1">
    <location>
        <begin position="92"/>
        <end position="107"/>
    </location>
</feature>
<reference evidence="2" key="1">
    <citation type="submission" date="2023-03" db="EMBL/GenBank/DDBJ databases">
        <title>Massive genome expansion in bonnet fungi (Mycena s.s.) driven by repeated elements and novel gene families across ecological guilds.</title>
        <authorList>
            <consortium name="Lawrence Berkeley National Laboratory"/>
            <person name="Harder C.B."/>
            <person name="Miyauchi S."/>
            <person name="Viragh M."/>
            <person name="Kuo A."/>
            <person name="Thoen E."/>
            <person name="Andreopoulos B."/>
            <person name="Lu D."/>
            <person name="Skrede I."/>
            <person name="Drula E."/>
            <person name="Henrissat B."/>
            <person name="Morin E."/>
            <person name="Kohler A."/>
            <person name="Barry K."/>
            <person name="LaButti K."/>
            <person name="Morin E."/>
            <person name="Salamov A."/>
            <person name="Lipzen A."/>
            <person name="Mereny Z."/>
            <person name="Hegedus B."/>
            <person name="Baldrian P."/>
            <person name="Stursova M."/>
            <person name="Weitz H."/>
            <person name="Taylor A."/>
            <person name="Grigoriev I.V."/>
            <person name="Nagy L.G."/>
            <person name="Martin F."/>
            <person name="Kauserud H."/>
        </authorList>
    </citation>
    <scope>NUCLEOTIDE SEQUENCE</scope>
    <source>
        <strain evidence="2">CBHHK002</strain>
    </source>
</reference>
<proteinExistence type="predicted"/>
<dbReference type="AlphaFoldDB" id="A0AAD7EUK7"/>
<comment type="caution">
    <text evidence="2">The sequence shown here is derived from an EMBL/GenBank/DDBJ whole genome shotgun (WGS) entry which is preliminary data.</text>
</comment>
<dbReference type="Proteomes" id="UP001218218">
    <property type="component" value="Unassembled WGS sequence"/>
</dbReference>
<protein>
    <submittedName>
        <fullName evidence="2">Uncharacterized protein</fullName>
    </submittedName>
</protein>
<organism evidence="2 3">
    <name type="scientific">Mycena albidolilacea</name>
    <dbReference type="NCBI Taxonomy" id="1033008"/>
    <lineage>
        <taxon>Eukaryota</taxon>
        <taxon>Fungi</taxon>
        <taxon>Dikarya</taxon>
        <taxon>Basidiomycota</taxon>
        <taxon>Agaricomycotina</taxon>
        <taxon>Agaricomycetes</taxon>
        <taxon>Agaricomycetidae</taxon>
        <taxon>Agaricales</taxon>
        <taxon>Marasmiineae</taxon>
        <taxon>Mycenaceae</taxon>
        <taxon>Mycena</taxon>
    </lineage>
</organism>
<dbReference type="EMBL" id="JARIHO010000011">
    <property type="protein sequence ID" value="KAJ7353006.1"/>
    <property type="molecule type" value="Genomic_DNA"/>
</dbReference>
<feature type="compositionally biased region" description="Basic and acidic residues" evidence="1">
    <location>
        <begin position="47"/>
        <end position="58"/>
    </location>
</feature>
<feature type="compositionally biased region" description="Low complexity" evidence="1">
    <location>
        <begin position="150"/>
        <end position="161"/>
    </location>
</feature>
<evidence type="ECO:0000313" key="2">
    <source>
        <dbReference type="EMBL" id="KAJ7353006.1"/>
    </source>
</evidence>
<feature type="region of interest" description="Disordered" evidence="1">
    <location>
        <begin position="92"/>
        <end position="170"/>
    </location>
</feature>
<evidence type="ECO:0000313" key="3">
    <source>
        <dbReference type="Proteomes" id="UP001218218"/>
    </source>
</evidence>
<gene>
    <name evidence="2" type="ORF">DFH08DRAFT_956103</name>
</gene>
<sequence length="170" mass="17759">MEKSTWDGATGWRPKAEDETWLSTLPLRFLDDSPERVSAAVYVGDGSPRHEKWSDKKSTPALPPRANAKSAPVLIPGCPFSLPPPLLRFTLPFPPARRLSNTPASASSPPPRKHPLSPSLPMQIPSPAHARPARADGAIKATRGRGGHAGAAPGVPHRAGAGVVGAEGAG</sequence>
<keyword evidence="3" id="KW-1185">Reference proteome</keyword>
<feature type="region of interest" description="Disordered" evidence="1">
    <location>
        <begin position="43"/>
        <end position="70"/>
    </location>
</feature>
<accession>A0AAD7EUK7</accession>